<organism evidence="2 4">
    <name type="scientific">Rubrobacter radiotolerans</name>
    <name type="common">Arthrobacter radiotolerans</name>
    <dbReference type="NCBI Taxonomy" id="42256"/>
    <lineage>
        <taxon>Bacteria</taxon>
        <taxon>Bacillati</taxon>
        <taxon>Actinomycetota</taxon>
        <taxon>Rubrobacteria</taxon>
        <taxon>Rubrobacterales</taxon>
        <taxon>Rubrobacteraceae</taxon>
        <taxon>Rubrobacter</taxon>
    </lineage>
</organism>
<dbReference type="HOGENOM" id="CLU_2107206_0_0_11"/>
<dbReference type="Proteomes" id="UP001281130">
    <property type="component" value="Unassembled WGS sequence"/>
</dbReference>
<evidence type="ECO:0000313" key="4">
    <source>
        <dbReference type="Proteomes" id="UP000025229"/>
    </source>
</evidence>
<evidence type="ECO:0000256" key="1">
    <source>
        <dbReference type="SAM" id="MobiDB-lite"/>
    </source>
</evidence>
<dbReference type="RefSeq" id="WP_038683159.1">
    <property type="nucleotide sequence ID" value="NZ_CP007514.1"/>
</dbReference>
<dbReference type="OrthoDB" id="5244922at2"/>
<keyword evidence="4" id="KW-1185">Reference proteome</keyword>
<dbReference type="EMBL" id="JAWXXX010000001">
    <property type="protein sequence ID" value="MDX5892492.1"/>
    <property type="molecule type" value="Genomic_DNA"/>
</dbReference>
<name>A0A023X675_RUBRA</name>
<protein>
    <submittedName>
        <fullName evidence="2">Uncharacterized protein</fullName>
    </submittedName>
</protein>
<dbReference type="EMBL" id="CP007514">
    <property type="protein sequence ID" value="AHY47853.1"/>
    <property type="molecule type" value="Genomic_DNA"/>
</dbReference>
<accession>A0A023X675</accession>
<sequence>MAEARPPGRPGERAAGVQSDTYEAEGSHREAMQSDLLAVARWLTESAERRKRLKPIRSAKVLRPGIYYNAGTTMVDRLYAPQRVALGHRMFRITKDPAASAREVWRAVGNPDGGR</sequence>
<dbReference type="KEGG" id="rrd:RradSPS_2570"/>
<reference evidence="3" key="2">
    <citation type="submission" date="2023-11" db="EMBL/GenBank/DDBJ databases">
        <title>MicrobeMod: A computational toolkit for identifying prokaryotic methylation and restriction-modification with nanopore sequencing.</title>
        <authorList>
            <person name="Crits-Christoph A."/>
            <person name="Kang S.C."/>
            <person name="Lee H."/>
            <person name="Ostrov N."/>
        </authorList>
    </citation>
    <scope>NUCLEOTIDE SEQUENCE</scope>
    <source>
        <strain evidence="3">ATCC 51242</strain>
    </source>
</reference>
<proteinExistence type="predicted"/>
<gene>
    <name evidence="2" type="ORF">RradSPS_2570</name>
    <name evidence="3" type="ORF">SIL72_00480</name>
</gene>
<evidence type="ECO:0000313" key="3">
    <source>
        <dbReference type="EMBL" id="MDX5892492.1"/>
    </source>
</evidence>
<dbReference type="Proteomes" id="UP000025229">
    <property type="component" value="Chromosome"/>
</dbReference>
<dbReference type="STRING" id="42256.RradSPS_2570"/>
<reference evidence="2 4" key="1">
    <citation type="submission" date="2014-03" db="EMBL/GenBank/DDBJ databases">
        <title>Complete genome sequence of the Radio-Resistant Rubrobacter radiotolerans RSPS-4.</title>
        <authorList>
            <person name="Egas C.C."/>
            <person name="Barroso C.C."/>
            <person name="Froufe H.J.C."/>
            <person name="Pacheco J.J."/>
            <person name="Albuquerque L.L."/>
            <person name="da Costa M.M.S."/>
        </authorList>
    </citation>
    <scope>NUCLEOTIDE SEQUENCE [LARGE SCALE GENOMIC DNA]</scope>
    <source>
        <strain evidence="2 4">RSPS-4</strain>
    </source>
</reference>
<dbReference type="AlphaFoldDB" id="A0A023X675"/>
<evidence type="ECO:0000313" key="2">
    <source>
        <dbReference type="EMBL" id="AHY47853.1"/>
    </source>
</evidence>
<feature type="region of interest" description="Disordered" evidence="1">
    <location>
        <begin position="1"/>
        <end position="29"/>
    </location>
</feature>
<dbReference type="PATRIC" id="fig|42256.3.peg.2619"/>